<dbReference type="EMBL" id="JARPOI010000008">
    <property type="protein sequence ID" value="KAJ9175657.1"/>
    <property type="molecule type" value="Genomic_DNA"/>
</dbReference>
<reference evidence="1 2" key="1">
    <citation type="journal article" date="2023" name="Plant Biotechnol. J.">
        <title>Chromosome-level wild Hevea brasiliensis genome provides new tools for genomic-assisted breeding and valuable loci to elevate rubber yield.</title>
        <authorList>
            <person name="Cheng H."/>
            <person name="Song X."/>
            <person name="Hu Y."/>
            <person name="Wu T."/>
            <person name="Yang Q."/>
            <person name="An Z."/>
            <person name="Feng S."/>
            <person name="Deng Z."/>
            <person name="Wu W."/>
            <person name="Zeng X."/>
            <person name="Tu M."/>
            <person name="Wang X."/>
            <person name="Huang H."/>
        </authorList>
    </citation>
    <scope>NUCLEOTIDE SEQUENCE [LARGE SCALE GENOMIC DNA]</scope>
    <source>
        <strain evidence="1">MT/VB/25A 57/8</strain>
    </source>
</reference>
<comment type="caution">
    <text evidence="1">The sequence shown here is derived from an EMBL/GenBank/DDBJ whole genome shotgun (WGS) entry which is preliminary data.</text>
</comment>
<accession>A0ABQ9M5W9</accession>
<keyword evidence="2" id="KW-1185">Reference proteome</keyword>
<protein>
    <submittedName>
        <fullName evidence="1">Uncharacterized protein</fullName>
    </submittedName>
</protein>
<organism evidence="1 2">
    <name type="scientific">Hevea brasiliensis</name>
    <name type="common">Para rubber tree</name>
    <name type="synonym">Siphonia brasiliensis</name>
    <dbReference type="NCBI Taxonomy" id="3981"/>
    <lineage>
        <taxon>Eukaryota</taxon>
        <taxon>Viridiplantae</taxon>
        <taxon>Streptophyta</taxon>
        <taxon>Embryophyta</taxon>
        <taxon>Tracheophyta</taxon>
        <taxon>Spermatophyta</taxon>
        <taxon>Magnoliopsida</taxon>
        <taxon>eudicotyledons</taxon>
        <taxon>Gunneridae</taxon>
        <taxon>Pentapetalae</taxon>
        <taxon>rosids</taxon>
        <taxon>fabids</taxon>
        <taxon>Malpighiales</taxon>
        <taxon>Euphorbiaceae</taxon>
        <taxon>Crotonoideae</taxon>
        <taxon>Micrandreae</taxon>
        <taxon>Hevea</taxon>
    </lineage>
</organism>
<name>A0ABQ9M5W9_HEVBR</name>
<gene>
    <name evidence="1" type="ORF">P3X46_014192</name>
</gene>
<sequence>MGDGLPLSDEILSEVFSQKFKLQALEKYDETSDPISHLANFCTIMLLQNINNFILYSIFPKTLIGLAQKLHLSKYLSRFNVEAMQIENLNHKIACKAIKKGSRNNRFVDFLIKNPKVYYEQLMERARKYIRLDNERTTFKEERHAS</sequence>
<dbReference type="Proteomes" id="UP001174677">
    <property type="component" value="Chromosome 8"/>
</dbReference>
<proteinExistence type="predicted"/>
<evidence type="ECO:0000313" key="2">
    <source>
        <dbReference type="Proteomes" id="UP001174677"/>
    </source>
</evidence>
<evidence type="ECO:0000313" key="1">
    <source>
        <dbReference type="EMBL" id="KAJ9175657.1"/>
    </source>
</evidence>